<feature type="transmembrane region" description="Helical" evidence="1">
    <location>
        <begin position="21"/>
        <end position="46"/>
    </location>
</feature>
<keyword evidence="3" id="KW-1185">Reference proteome</keyword>
<protein>
    <submittedName>
        <fullName evidence="2">Uncharacterized protein</fullName>
    </submittedName>
</protein>
<reference evidence="2 3" key="1">
    <citation type="submission" date="2019-04" db="EMBL/GenBank/DDBJ databases">
        <title>Cohnella sp. nov. isolated from preserved vegetables.</title>
        <authorList>
            <person name="Lin S.-Y."/>
            <person name="Hung M.-H."/>
            <person name="Young C.-C."/>
        </authorList>
    </citation>
    <scope>NUCLEOTIDE SEQUENCE [LARGE SCALE GENOMIC DNA]</scope>
    <source>
        <strain evidence="2 3">CC-MHH1044</strain>
    </source>
</reference>
<evidence type="ECO:0000256" key="1">
    <source>
        <dbReference type="SAM" id="Phobius"/>
    </source>
</evidence>
<sequence length="81" mass="9419">MKTIFSVNLFSEKGAESAADFVWFFAFIGVVSAWIEVFYVFFGIYAGGSERNSLYECDFSHTIAQIPRYRPAPMWFFTQNY</sequence>
<keyword evidence="1" id="KW-0812">Transmembrane</keyword>
<keyword evidence="1" id="KW-1133">Transmembrane helix</keyword>
<proteinExistence type="predicted"/>
<dbReference type="Proteomes" id="UP000310636">
    <property type="component" value="Unassembled WGS sequence"/>
</dbReference>
<dbReference type="AlphaFoldDB" id="A0A4S4BLP5"/>
<comment type="caution">
    <text evidence="2">The sequence shown here is derived from an EMBL/GenBank/DDBJ whole genome shotgun (WGS) entry which is preliminary data.</text>
</comment>
<evidence type="ECO:0000313" key="2">
    <source>
        <dbReference type="EMBL" id="THF73261.1"/>
    </source>
</evidence>
<organism evidence="2 3">
    <name type="scientific">Cohnella fermenti</name>
    <dbReference type="NCBI Taxonomy" id="2565925"/>
    <lineage>
        <taxon>Bacteria</taxon>
        <taxon>Bacillati</taxon>
        <taxon>Bacillota</taxon>
        <taxon>Bacilli</taxon>
        <taxon>Bacillales</taxon>
        <taxon>Paenibacillaceae</taxon>
        <taxon>Cohnella</taxon>
    </lineage>
</organism>
<dbReference type="RefSeq" id="WP_136373525.1">
    <property type="nucleotide sequence ID" value="NZ_SSOB01000059.1"/>
</dbReference>
<gene>
    <name evidence="2" type="ORF">E6C55_30005</name>
</gene>
<keyword evidence="1" id="KW-0472">Membrane</keyword>
<name>A0A4S4BLP5_9BACL</name>
<evidence type="ECO:0000313" key="3">
    <source>
        <dbReference type="Proteomes" id="UP000310636"/>
    </source>
</evidence>
<accession>A0A4S4BLP5</accession>
<dbReference type="EMBL" id="SSOB01000059">
    <property type="protein sequence ID" value="THF73261.1"/>
    <property type="molecule type" value="Genomic_DNA"/>
</dbReference>